<dbReference type="GO" id="GO:0005886">
    <property type="term" value="C:plasma membrane"/>
    <property type="evidence" value="ECO:0007669"/>
    <property type="project" value="InterPro"/>
</dbReference>
<evidence type="ECO:0000256" key="1">
    <source>
        <dbReference type="SAM" id="MobiDB-lite"/>
    </source>
</evidence>
<organism evidence="2 3">
    <name type="scientific">Olea europaea subsp. europaea</name>
    <dbReference type="NCBI Taxonomy" id="158383"/>
    <lineage>
        <taxon>Eukaryota</taxon>
        <taxon>Viridiplantae</taxon>
        <taxon>Streptophyta</taxon>
        <taxon>Embryophyta</taxon>
        <taxon>Tracheophyta</taxon>
        <taxon>Spermatophyta</taxon>
        <taxon>Magnoliopsida</taxon>
        <taxon>eudicotyledons</taxon>
        <taxon>Gunneridae</taxon>
        <taxon>Pentapetalae</taxon>
        <taxon>asterids</taxon>
        <taxon>lamiids</taxon>
        <taxon>Lamiales</taxon>
        <taxon>Oleaceae</taxon>
        <taxon>Oleeae</taxon>
        <taxon>Olea</taxon>
    </lineage>
</organism>
<dbReference type="Gramene" id="OE9A057409T2">
    <property type="protein sequence ID" value="OE9A057409C2"/>
    <property type="gene ID" value="OE9A057409"/>
</dbReference>
<sequence length="276" mass="30984">MEFLTKLKIWANSVAGADVSSDGDCFTNSSENSNDEKTDDEDSFFDLVFQSPDSNSKPLSPVALQKTAPKFKPFMLGSKKSSKCDKTEINSEQTKRDSVNCKVDEGRVSSDFTRDKSLRSKLLQDICDESSINPSSKQSLKDCVPKYLKLFKPLHIKVSKRKNWIMNFSDSVTPTSSPAAPTVNLSPFKFSYESRVGSFGSNRLTKSRSTSTAAVNRRDDSLLQQHDGIQGAILHCKKSFDSSFKEFSQLPRSYSSHEKLIQPRRNSCEERKRCSI</sequence>
<dbReference type="PANTHER" id="PTHR33929">
    <property type="entry name" value="MEMBRANE-ASSOCIATED KINASE REGULATOR 2-RELATED"/>
    <property type="match status" value="1"/>
</dbReference>
<name>A0A8S0U4S8_OLEEU</name>
<feature type="region of interest" description="Disordered" evidence="1">
    <location>
        <begin position="17"/>
        <end position="42"/>
    </location>
</feature>
<evidence type="ECO:0008006" key="4">
    <source>
        <dbReference type="Google" id="ProtNLM"/>
    </source>
</evidence>
<proteinExistence type="predicted"/>
<reference evidence="2 3" key="1">
    <citation type="submission" date="2019-12" db="EMBL/GenBank/DDBJ databases">
        <authorList>
            <person name="Alioto T."/>
            <person name="Alioto T."/>
            <person name="Gomez Garrido J."/>
        </authorList>
    </citation>
    <scope>NUCLEOTIDE SEQUENCE [LARGE SCALE GENOMIC DNA]</scope>
</reference>
<dbReference type="InterPro" id="IPR039619">
    <property type="entry name" value="MAKR2/5"/>
</dbReference>
<accession>A0A8S0U4S8</accession>
<dbReference type="PANTHER" id="PTHR33929:SF10">
    <property type="entry name" value="MEMBRANE-ASSOCIATED KINASE REGULATOR 2-RELATED"/>
    <property type="match status" value="1"/>
</dbReference>
<dbReference type="EMBL" id="CACTIH010007453">
    <property type="protein sequence ID" value="CAA3013784.1"/>
    <property type="molecule type" value="Genomic_DNA"/>
</dbReference>
<keyword evidence="3" id="KW-1185">Reference proteome</keyword>
<protein>
    <recommendedName>
        <fullName evidence="4">Membrane-associated kinase regulator 5</fullName>
    </recommendedName>
</protein>
<evidence type="ECO:0000313" key="2">
    <source>
        <dbReference type="EMBL" id="CAA3013784.1"/>
    </source>
</evidence>
<dbReference type="Proteomes" id="UP000594638">
    <property type="component" value="Unassembled WGS sequence"/>
</dbReference>
<dbReference type="AlphaFoldDB" id="A0A8S0U4S8"/>
<gene>
    <name evidence="2" type="ORF">OLEA9_A057409</name>
</gene>
<evidence type="ECO:0000313" key="3">
    <source>
        <dbReference type="Proteomes" id="UP000594638"/>
    </source>
</evidence>
<comment type="caution">
    <text evidence="2">The sequence shown here is derived from an EMBL/GenBank/DDBJ whole genome shotgun (WGS) entry which is preliminary data.</text>
</comment>
<dbReference type="OrthoDB" id="689803at2759"/>